<dbReference type="OrthoDB" id="1708389at2759"/>
<proteinExistence type="predicted"/>
<dbReference type="PANTHER" id="PTHR37402">
    <property type="entry name" value="GRAM DOMAIN-CONTAINING PROTEIN 4"/>
    <property type="match status" value="1"/>
</dbReference>
<organism evidence="4 5">
    <name type="scientific">Lophiostoma macrostomum CBS 122681</name>
    <dbReference type="NCBI Taxonomy" id="1314788"/>
    <lineage>
        <taxon>Eukaryota</taxon>
        <taxon>Fungi</taxon>
        <taxon>Dikarya</taxon>
        <taxon>Ascomycota</taxon>
        <taxon>Pezizomycotina</taxon>
        <taxon>Dothideomycetes</taxon>
        <taxon>Pleosporomycetidae</taxon>
        <taxon>Pleosporales</taxon>
        <taxon>Lophiostomataceae</taxon>
        <taxon>Lophiostoma</taxon>
    </lineage>
</organism>
<dbReference type="PANTHER" id="PTHR37402:SF1">
    <property type="entry name" value="GRAM DOMAIN-CONTAINING PROTEIN 4"/>
    <property type="match status" value="1"/>
</dbReference>
<protein>
    <submittedName>
        <fullName evidence="4">Uncharacterized protein</fullName>
    </submittedName>
</protein>
<sequence>MPQPSLGDEYTIAEEADISLDRSAINHHGQVKLVEHQAGQASVDEASDYENASKEDKSRLSLHRMKDSVNERRHQAASKIKKAVYLESRDKNLKIDTGDTRSPILAKDVTKQTDSRIDSAQPVPDKHTVKDFLHNPVQTTRTKFQKESSHEVAANIAAKEVSHGQEVDLVKAEDAVKDAKTEKERNVALQNRNDLIKQRQTLFIRWTLDRHVTKIRLLPRETFVRKPRTEFGTTNAQGKFETDWQAYSHHLMLYAAHQYGGQYIGYGNSPPVPSKETIMPNIERVLIASAPFQEFIMTMRRVYRWENRRETTKYLLIYLTLWTFDLLLPGMLSAIVYFVIQRRFHKMTLEDLRNDLKRTEDVHETAMTFSEFIEKKGDEQWADKLIQDLGPWLMVQLCDMANFFEVLLNFYEWRVPHRTLFTLALFTLTIIITLTVSARTLVKSLTLSAGIAFFALFPIATNFSDYRLLTSPIKRIFWNIPTHSEWAIKSIQAEGTRYQHERTTPSSSSPSDLDAALTNPSSSNLPNEHDYDSYTSHHDKSKGRLIVSDASIRFVSNIGHKVHFILPYDQITQLEKIDRWVRKAIPKPSSDYSDSGQDLRVVDRQGEERVLANVDTRDQAFSQIVGFSDTVWQVMW</sequence>
<feature type="transmembrane region" description="Helical" evidence="3">
    <location>
        <begin position="315"/>
        <end position="340"/>
    </location>
</feature>
<keyword evidence="3" id="KW-0472">Membrane</keyword>
<name>A0A6A6TEU0_9PLEO</name>
<keyword evidence="1" id="KW-0175">Coiled coil</keyword>
<feature type="transmembrane region" description="Helical" evidence="3">
    <location>
        <begin position="420"/>
        <end position="438"/>
    </location>
</feature>
<feature type="compositionally biased region" description="Basic and acidic residues" evidence="2">
    <location>
        <begin position="527"/>
        <end position="538"/>
    </location>
</feature>
<evidence type="ECO:0000256" key="3">
    <source>
        <dbReference type="SAM" id="Phobius"/>
    </source>
</evidence>
<dbReference type="AlphaFoldDB" id="A0A6A6TEU0"/>
<feature type="region of interest" description="Disordered" evidence="2">
    <location>
        <begin position="497"/>
        <end position="538"/>
    </location>
</feature>
<gene>
    <name evidence="4" type="ORF">K491DRAFT_652742</name>
</gene>
<keyword evidence="5" id="KW-1185">Reference proteome</keyword>
<keyword evidence="3" id="KW-1133">Transmembrane helix</keyword>
<evidence type="ECO:0000256" key="2">
    <source>
        <dbReference type="SAM" id="MobiDB-lite"/>
    </source>
</evidence>
<feature type="region of interest" description="Disordered" evidence="2">
    <location>
        <begin position="38"/>
        <end position="62"/>
    </location>
</feature>
<dbReference type="InterPro" id="IPR037847">
    <property type="entry name" value="GRAMDC4"/>
</dbReference>
<feature type="compositionally biased region" description="Low complexity" evidence="2">
    <location>
        <begin position="504"/>
        <end position="517"/>
    </location>
</feature>
<dbReference type="EMBL" id="MU004314">
    <property type="protein sequence ID" value="KAF2658499.1"/>
    <property type="molecule type" value="Genomic_DNA"/>
</dbReference>
<feature type="coiled-coil region" evidence="1">
    <location>
        <begin position="172"/>
        <end position="199"/>
    </location>
</feature>
<keyword evidence="3" id="KW-0812">Transmembrane</keyword>
<evidence type="ECO:0000256" key="1">
    <source>
        <dbReference type="SAM" id="Coils"/>
    </source>
</evidence>
<feature type="transmembrane region" description="Helical" evidence="3">
    <location>
        <begin position="444"/>
        <end position="464"/>
    </location>
</feature>
<reference evidence="4" key="1">
    <citation type="journal article" date="2020" name="Stud. Mycol.">
        <title>101 Dothideomycetes genomes: a test case for predicting lifestyles and emergence of pathogens.</title>
        <authorList>
            <person name="Haridas S."/>
            <person name="Albert R."/>
            <person name="Binder M."/>
            <person name="Bloem J."/>
            <person name="Labutti K."/>
            <person name="Salamov A."/>
            <person name="Andreopoulos B."/>
            <person name="Baker S."/>
            <person name="Barry K."/>
            <person name="Bills G."/>
            <person name="Bluhm B."/>
            <person name="Cannon C."/>
            <person name="Castanera R."/>
            <person name="Culley D."/>
            <person name="Daum C."/>
            <person name="Ezra D."/>
            <person name="Gonzalez J."/>
            <person name="Henrissat B."/>
            <person name="Kuo A."/>
            <person name="Liang C."/>
            <person name="Lipzen A."/>
            <person name="Lutzoni F."/>
            <person name="Magnuson J."/>
            <person name="Mondo S."/>
            <person name="Nolan M."/>
            <person name="Ohm R."/>
            <person name="Pangilinan J."/>
            <person name="Park H.-J."/>
            <person name="Ramirez L."/>
            <person name="Alfaro M."/>
            <person name="Sun H."/>
            <person name="Tritt A."/>
            <person name="Yoshinaga Y."/>
            <person name="Zwiers L.-H."/>
            <person name="Turgeon B."/>
            <person name="Goodwin S."/>
            <person name="Spatafora J."/>
            <person name="Crous P."/>
            <person name="Grigoriev I."/>
        </authorList>
    </citation>
    <scope>NUCLEOTIDE SEQUENCE</scope>
    <source>
        <strain evidence="4">CBS 122681</strain>
    </source>
</reference>
<evidence type="ECO:0000313" key="4">
    <source>
        <dbReference type="EMBL" id="KAF2658499.1"/>
    </source>
</evidence>
<evidence type="ECO:0000313" key="5">
    <source>
        <dbReference type="Proteomes" id="UP000799324"/>
    </source>
</evidence>
<accession>A0A6A6TEU0</accession>
<dbReference type="Proteomes" id="UP000799324">
    <property type="component" value="Unassembled WGS sequence"/>
</dbReference>
<feature type="compositionally biased region" description="Basic and acidic residues" evidence="2">
    <location>
        <begin position="51"/>
        <end position="62"/>
    </location>
</feature>
<dbReference type="GO" id="GO:0006915">
    <property type="term" value="P:apoptotic process"/>
    <property type="evidence" value="ECO:0007669"/>
    <property type="project" value="InterPro"/>
</dbReference>